<keyword evidence="3" id="KW-0539">Nucleus</keyword>
<dbReference type="SUPFAM" id="SSF47095">
    <property type="entry name" value="HMG-box"/>
    <property type="match status" value="1"/>
</dbReference>
<gene>
    <name evidence="6" type="ORF">BN946_scf184908.g134</name>
</gene>
<dbReference type="InterPro" id="IPR050140">
    <property type="entry name" value="SRY-related_HMG-box_TF-like"/>
</dbReference>
<dbReference type="CDD" id="cd01389">
    <property type="entry name" value="HMG-box_ROX1-like"/>
    <property type="match status" value="1"/>
</dbReference>
<evidence type="ECO:0000256" key="4">
    <source>
        <dbReference type="SAM" id="MobiDB-lite"/>
    </source>
</evidence>
<dbReference type="SMART" id="SM00398">
    <property type="entry name" value="HMG"/>
    <property type="match status" value="1"/>
</dbReference>
<dbReference type="GO" id="GO:0030154">
    <property type="term" value="P:cell differentiation"/>
    <property type="evidence" value="ECO:0007669"/>
    <property type="project" value="TreeGrafter"/>
</dbReference>
<dbReference type="OMA" id="RSWEQIS"/>
<feature type="region of interest" description="Disordered" evidence="4">
    <location>
        <begin position="379"/>
        <end position="442"/>
    </location>
</feature>
<feature type="compositionally biased region" description="Low complexity" evidence="4">
    <location>
        <begin position="258"/>
        <end position="292"/>
    </location>
</feature>
<dbReference type="InterPro" id="IPR009071">
    <property type="entry name" value="HMG_box_dom"/>
</dbReference>
<dbReference type="GO" id="GO:0005634">
    <property type="term" value="C:nucleus"/>
    <property type="evidence" value="ECO:0007669"/>
    <property type="project" value="UniProtKB-UniRule"/>
</dbReference>
<feature type="region of interest" description="Disordered" evidence="4">
    <location>
        <begin position="1"/>
        <end position="62"/>
    </location>
</feature>
<evidence type="ECO:0000313" key="7">
    <source>
        <dbReference type="Proteomes" id="UP000029665"/>
    </source>
</evidence>
<keyword evidence="1 3" id="KW-0238">DNA-binding</keyword>
<feature type="compositionally biased region" description="Low complexity" evidence="4">
    <location>
        <begin position="91"/>
        <end position="103"/>
    </location>
</feature>
<dbReference type="PANTHER" id="PTHR10270:SF161">
    <property type="entry name" value="SEX-DETERMINING REGION Y PROTEIN"/>
    <property type="match status" value="1"/>
</dbReference>
<dbReference type="GO" id="GO:0000978">
    <property type="term" value="F:RNA polymerase II cis-regulatory region sequence-specific DNA binding"/>
    <property type="evidence" value="ECO:0007669"/>
    <property type="project" value="TreeGrafter"/>
</dbReference>
<feature type="compositionally biased region" description="Basic and acidic residues" evidence="4">
    <location>
        <begin position="188"/>
        <end position="202"/>
    </location>
</feature>
<dbReference type="PANTHER" id="PTHR10270">
    <property type="entry name" value="SOX TRANSCRIPTION FACTOR"/>
    <property type="match status" value="1"/>
</dbReference>
<feature type="compositionally biased region" description="Low complexity" evidence="4">
    <location>
        <begin position="384"/>
        <end position="401"/>
    </location>
</feature>
<protein>
    <recommendedName>
        <fullName evidence="5">HMG box domain-containing protein</fullName>
    </recommendedName>
</protein>
<dbReference type="Pfam" id="PF00505">
    <property type="entry name" value="HMG_box"/>
    <property type="match status" value="1"/>
</dbReference>
<dbReference type="GO" id="GO:0001228">
    <property type="term" value="F:DNA-binding transcription activator activity, RNA polymerase II-specific"/>
    <property type="evidence" value="ECO:0007669"/>
    <property type="project" value="TreeGrafter"/>
</dbReference>
<accession>A0A060SAZ6</accession>
<keyword evidence="2" id="KW-0804">Transcription</keyword>
<name>A0A060SAZ6_PYCCI</name>
<dbReference type="Proteomes" id="UP000029665">
    <property type="component" value="Unassembled WGS sequence"/>
</dbReference>
<dbReference type="Gene3D" id="1.10.30.10">
    <property type="entry name" value="High mobility group box domain"/>
    <property type="match status" value="1"/>
</dbReference>
<dbReference type="OrthoDB" id="6247875at2759"/>
<reference evidence="6" key="1">
    <citation type="submission" date="2014-01" db="EMBL/GenBank/DDBJ databases">
        <title>The genome of the white-rot fungus Pycnoporus cinnabarinus: a basidiomycete model with a versatile arsenal for lignocellulosic biomass breakdown.</title>
        <authorList>
            <person name="Levasseur A."/>
            <person name="Lomascolo A."/>
            <person name="Ruiz-Duenas F.J."/>
            <person name="Uzan E."/>
            <person name="Piumi F."/>
            <person name="Kues U."/>
            <person name="Ram A.F.J."/>
            <person name="Murat C."/>
            <person name="Haon M."/>
            <person name="Benoit I."/>
            <person name="Arfi Y."/>
            <person name="Chevret D."/>
            <person name="Drula E."/>
            <person name="Kwon M.J."/>
            <person name="Gouret P."/>
            <person name="Lesage-Meessen L."/>
            <person name="Lombard V."/>
            <person name="Mariette J."/>
            <person name="Noirot C."/>
            <person name="Park J."/>
            <person name="Patyshakuliyeva A."/>
            <person name="Wieneger R.A.B."/>
            <person name="Wosten H.A.B."/>
            <person name="Martin F."/>
            <person name="Coutinho P.M."/>
            <person name="de Vries R."/>
            <person name="Martinez A.T."/>
            <person name="Klopp C."/>
            <person name="Pontarotti P."/>
            <person name="Henrissat B."/>
            <person name="Record E."/>
        </authorList>
    </citation>
    <scope>NUCLEOTIDE SEQUENCE [LARGE SCALE GENOMIC DNA]</scope>
    <source>
        <strain evidence="6">BRFM137</strain>
    </source>
</reference>
<feature type="compositionally biased region" description="Polar residues" evidence="4">
    <location>
        <begin position="111"/>
        <end position="120"/>
    </location>
</feature>
<comment type="caution">
    <text evidence="6">The sequence shown here is derived from an EMBL/GenBank/DDBJ whole genome shotgun (WGS) entry which is preliminary data.</text>
</comment>
<feature type="region of interest" description="Disordered" evidence="4">
    <location>
        <begin position="87"/>
        <end position="130"/>
    </location>
</feature>
<proteinExistence type="predicted"/>
<evidence type="ECO:0000259" key="5">
    <source>
        <dbReference type="PROSITE" id="PS50118"/>
    </source>
</evidence>
<keyword evidence="7" id="KW-1185">Reference proteome</keyword>
<feature type="DNA-binding region" description="HMG box" evidence="3">
    <location>
        <begin position="127"/>
        <end position="196"/>
    </location>
</feature>
<evidence type="ECO:0000256" key="1">
    <source>
        <dbReference type="ARBA" id="ARBA00023125"/>
    </source>
</evidence>
<feature type="compositionally biased region" description="Polar residues" evidence="4">
    <location>
        <begin position="318"/>
        <end position="330"/>
    </location>
</feature>
<dbReference type="HOGENOM" id="CLU_594646_0_0_1"/>
<feature type="domain" description="HMG box" evidence="5">
    <location>
        <begin position="127"/>
        <end position="196"/>
    </location>
</feature>
<feature type="region of interest" description="Disordered" evidence="4">
    <location>
        <begin position="233"/>
        <end position="294"/>
    </location>
</feature>
<dbReference type="AlphaFoldDB" id="A0A060SAZ6"/>
<sequence length="460" mass="49419">MHLLITKSGQNTSSPFSPSTSPGATSQQSSDSEWSSEWSLGTPAPPSRTTTPALNAGRSTPHVGVTLTQEQFEAVAKFLAAWQGETVSDCPSTSSSPAVQSSPAFHPVEQPSASRPSTPKNAKHNRVPRPPNAFMLYRSHLLKTGQIPPVVEHRQQNISRVAGEAWNMLPDAEKNKWHAKAKEVLTAHMAKHPDYKFSPERKSTRRKTTQDPEVPAPDGKDYIRFLREKYVGLKGPAVSPPRPRKPKSRRGIDASRRAPMSLPPSLESSPASSPASARIPSAPPSLSSSPAPQHSVPHFDLAMFQNYDFSGFQGAPGPSQSPAQYASHTAHSGPFDDDITPKASTFGEISLPPHPKYNFLPNLSYPSCNSTSESHLGLNTLALPGSSQSSSSDVPCQSQPSAFDPMWDTLMHEPFGHPGSDGSGSSAHEDDNTSPFASAELSGPIDFDSLHFPSLFPGSE</sequence>
<dbReference type="InterPro" id="IPR036910">
    <property type="entry name" value="HMG_box_dom_sf"/>
</dbReference>
<evidence type="ECO:0000313" key="6">
    <source>
        <dbReference type="EMBL" id="CDO71376.1"/>
    </source>
</evidence>
<feature type="region of interest" description="Disordered" evidence="4">
    <location>
        <begin position="312"/>
        <end position="347"/>
    </location>
</feature>
<organism evidence="6 7">
    <name type="scientific">Pycnoporus cinnabarinus</name>
    <name type="common">Cinnabar-red polypore</name>
    <name type="synonym">Trametes cinnabarina</name>
    <dbReference type="NCBI Taxonomy" id="5643"/>
    <lineage>
        <taxon>Eukaryota</taxon>
        <taxon>Fungi</taxon>
        <taxon>Dikarya</taxon>
        <taxon>Basidiomycota</taxon>
        <taxon>Agaricomycotina</taxon>
        <taxon>Agaricomycetes</taxon>
        <taxon>Polyporales</taxon>
        <taxon>Polyporaceae</taxon>
        <taxon>Trametes</taxon>
    </lineage>
</organism>
<dbReference type="PROSITE" id="PS50118">
    <property type="entry name" value="HMG_BOX_2"/>
    <property type="match status" value="1"/>
</dbReference>
<feature type="compositionally biased region" description="Low complexity" evidence="4">
    <location>
        <begin position="12"/>
        <end position="39"/>
    </location>
</feature>
<dbReference type="STRING" id="5643.A0A060SAZ6"/>
<feature type="region of interest" description="Disordered" evidence="4">
    <location>
        <begin position="188"/>
        <end position="221"/>
    </location>
</feature>
<evidence type="ECO:0000256" key="3">
    <source>
        <dbReference type="PROSITE-ProRule" id="PRU00267"/>
    </source>
</evidence>
<evidence type="ECO:0000256" key="2">
    <source>
        <dbReference type="ARBA" id="ARBA00023163"/>
    </source>
</evidence>
<dbReference type="EMBL" id="CCBP010000100">
    <property type="protein sequence ID" value="CDO71376.1"/>
    <property type="molecule type" value="Genomic_DNA"/>
</dbReference>